<evidence type="ECO:0000256" key="2">
    <source>
        <dbReference type="ARBA" id="ARBA00009172"/>
    </source>
</evidence>
<comment type="caution">
    <text evidence="10">The sequence shown here is derived from an EMBL/GenBank/DDBJ whole genome shotgun (WGS) entry which is preliminary data.</text>
</comment>
<dbReference type="InterPro" id="IPR010291">
    <property type="entry name" value="Ion_channel_UNC-93"/>
</dbReference>
<comment type="subcellular location">
    <subcellularLocation>
        <location evidence="1">Membrane</location>
        <topology evidence="1">Multi-pass membrane protein</topology>
    </subcellularLocation>
</comment>
<dbReference type="Pfam" id="PF05978">
    <property type="entry name" value="UNC-93"/>
    <property type="match status" value="1"/>
</dbReference>
<dbReference type="Gene3D" id="1.20.1250.20">
    <property type="entry name" value="MFS general substrate transporter like domains"/>
    <property type="match status" value="1"/>
</dbReference>
<comment type="similarity">
    <text evidence="2">Belongs to the unc-93 family.</text>
</comment>
<feature type="transmembrane region" description="Helical" evidence="9">
    <location>
        <begin position="110"/>
        <end position="126"/>
    </location>
</feature>
<keyword evidence="3 9" id="KW-0812">Transmembrane</keyword>
<dbReference type="SUPFAM" id="SSF103473">
    <property type="entry name" value="MFS general substrate transporter"/>
    <property type="match status" value="1"/>
</dbReference>
<reference evidence="10" key="1">
    <citation type="submission" date="2020-10" db="EMBL/GenBank/DDBJ databases">
        <authorList>
            <person name="Kikuchi T."/>
        </authorList>
    </citation>
    <scope>NUCLEOTIDE SEQUENCE</scope>
    <source>
        <strain evidence="10">NKZ352</strain>
    </source>
</reference>
<feature type="transmembrane region" description="Helical" evidence="9">
    <location>
        <begin position="54"/>
        <end position="75"/>
    </location>
</feature>
<feature type="transmembrane region" description="Helical" evidence="9">
    <location>
        <begin position="294"/>
        <end position="314"/>
    </location>
</feature>
<feature type="transmembrane region" description="Helical" evidence="9">
    <location>
        <begin position="138"/>
        <end position="159"/>
    </location>
</feature>
<keyword evidence="5 9" id="KW-0472">Membrane</keyword>
<dbReference type="InterPro" id="IPR051617">
    <property type="entry name" value="UNC-93-like_regulator"/>
</dbReference>
<feature type="transmembrane region" description="Helical" evidence="9">
    <location>
        <begin position="174"/>
        <end position="193"/>
    </location>
</feature>
<feature type="transmembrane region" description="Helical" evidence="9">
    <location>
        <begin position="395"/>
        <end position="416"/>
    </location>
</feature>
<evidence type="ECO:0000313" key="10">
    <source>
        <dbReference type="EMBL" id="CAD6189216.1"/>
    </source>
</evidence>
<dbReference type="PANTHER" id="PTHR23294:SF0">
    <property type="entry name" value="UNC93-LIKE PROTEIN MFSD11"/>
    <property type="match status" value="1"/>
</dbReference>
<feature type="transmembrane region" description="Helical" evidence="9">
    <location>
        <begin position="260"/>
        <end position="282"/>
    </location>
</feature>
<dbReference type="PANTHER" id="PTHR23294">
    <property type="entry name" value="ET TRANSLATION PRODUCT-RELATED"/>
    <property type="match status" value="1"/>
</dbReference>
<evidence type="ECO:0000256" key="4">
    <source>
        <dbReference type="ARBA" id="ARBA00022989"/>
    </source>
</evidence>
<organism evidence="10 11">
    <name type="scientific">Caenorhabditis auriculariae</name>
    <dbReference type="NCBI Taxonomy" id="2777116"/>
    <lineage>
        <taxon>Eukaryota</taxon>
        <taxon>Metazoa</taxon>
        <taxon>Ecdysozoa</taxon>
        <taxon>Nematoda</taxon>
        <taxon>Chromadorea</taxon>
        <taxon>Rhabditida</taxon>
        <taxon>Rhabditina</taxon>
        <taxon>Rhabditomorpha</taxon>
        <taxon>Rhabditoidea</taxon>
        <taxon>Rhabditidae</taxon>
        <taxon>Peloderinae</taxon>
        <taxon>Caenorhabditis</taxon>
    </lineage>
</organism>
<protein>
    <recommendedName>
        <fullName evidence="7">UNC93-like protein MFSD11</fullName>
    </recommendedName>
    <alternativeName>
        <fullName evidence="8">Major facilitator superfamily domain-containing protein 11</fullName>
    </alternativeName>
</protein>
<keyword evidence="6" id="KW-0325">Glycoprotein</keyword>
<dbReference type="InterPro" id="IPR036259">
    <property type="entry name" value="MFS_trans_sf"/>
</dbReference>
<accession>A0A8S1GZ04</accession>
<feature type="transmembrane region" description="Helical" evidence="9">
    <location>
        <begin position="334"/>
        <end position="358"/>
    </location>
</feature>
<evidence type="ECO:0000313" key="11">
    <source>
        <dbReference type="Proteomes" id="UP000835052"/>
    </source>
</evidence>
<gene>
    <name evidence="10" type="ORF">CAUJ_LOCUS5135</name>
</gene>
<evidence type="ECO:0000256" key="3">
    <source>
        <dbReference type="ARBA" id="ARBA00022692"/>
    </source>
</evidence>
<dbReference type="AlphaFoldDB" id="A0A8S1GZ04"/>
<feature type="transmembrane region" description="Helical" evidence="9">
    <location>
        <begin position="214"/>
        <end position="240"/>
    </location>
</feature>
<feature type="transmembrane region" description="Helical" evidence="9">
    <location>
        <begin position="12"/>
        <end position="34"/>
    </location>
</feature>
<evidence type="ECO:0000256" key="5">
    <source>
        <dbReference type="ARBA" id="ARBA00023136"/>
    </source>
</evidence>
<keyword evidence="11" id="KW-1185">Reference proteome</keyword>
<evidence type="ECO:0000256" key="9">
    <source>
        <dbReference type="SAM" id="Phobius"/>
    </source>
</evidence>
<evidence type="ECO:0000256" key="1">
    <source>
        <dbReference type="ARBA" id="ARBA00004141"/>
    </source>
</evidence>
<proteinExistence type="inferred from homology"/>
<dbReference type="EMBL" id="CAJGYM010000010">
    <property type="protein sequence ID" value="CAD6189216.1"/>
    <property type="molecule type" value="Genomic_DNA"/>
</dbReference>
<evidence type="ECO:0000256" key="6">
    <source>
        <dbReference type="ARBA" id="ARBA00023180"/>
    </source>
</evidence>
<name>A0A8S1GZ04_9PELO</name>
<evidence type="ECO:0000256" key="7">
    <source>
        <dbReference type="ARBA" id="ARBA00040302"/>
    </source>
</evidence>
<dbReference type="GO" id="GO:0016020">
    <property type="term" value="C:membrane"/>
    <property type="evidence" value="ECO:0007669"/>
    <property type="project" value="UniProtKB-SubCell"/>
</dbReference>
<dbReference type="Proteomes" id="UP000835052">
    <property type="component" value="Unassembled WGS sequence"/>
</dbReference>
<keyword evidence="4 9" id="KW-1133">Transmembrane helix</keyword>
<evidence type="ECO:0000256" key="8">
    <source>
        <dbReference type="ARBA" id="ARBA00041910"/>
    </source>
</evidence>
<dbReference type="OrthoDB" id="196103at2759"/>
<sequence>MITLETRNVIQLGAGMFFVFFAFTTQGFIVQTVLENRHKEDPSIPKEAGYYSQTIIYGTFIFSCIISPVVVAYLTPKWSLVLGSSGYTIYMAGFTFLNPYFLFISAAWEGLWAGALWTGMGQYLAINSTEKTLARNSGLVWLIYSSSFLVGGVFLLVMFKNYNTDTIDMEMTRILYGTFAGVSLAGNICFALLPNMKKEKEESISVYWNEFREAIFLLIEPQTILLIATFAYSGIELSYWSGVYSNSLSNTKTFPVNTNILMALNQMAVGCGEIAGGLSIGVLGSMKNSTRRFWIIYVGATGCIIAYFISFMMLPGKSSFEETDELSYIFPNEYLALFGGFLLGLGDCCLNTQIYSIVPALFPNKTTQAFAVHKFFHATLSTICMFYGSVLVLPWQLLILLIFCLLSCATFTVAEIKYSPKNQKLKSDTETEKSHL</sequence>
<feature type="transmembrane region" description="Helical" evidence="9">
    <location>
        <begin position="370"/>
        <end position="389"/>
    </location>
</feature>